<organism evidence="5 6">
    <name type="scientific">Pyricularia oryzae</name>
    <name type="common">Rice blast fungus</name>
    <name type="synonym">Magnaporthe oryzae</name>
    <dbReference type="NCBI Taxonomy" id="318829"/>
    <lineage>
        <taxon>Eukaryota</taxon>
        <taxon>Fungi</taxon>
        <taxon>Dikarya</taxon>
        <taxon>Ascomycota</taxon>
        <taxon>Pezizomycotina</taxon>
        <taxon>Sordariomycetes</taxon>
        <taxon>Sordariomycetidae</taxon>
        <taxon>Magnaporthales</taxon>
        <taxon>Pyriculariaceae</taxon>
        <taxon>Pyricularia</taxon>
    </lineage>
</organism>
<dbReference type="Proteomes" id="UP000294847">
    <property type="component" value="Chromosome 2"/>
</dbReference>
<keyword evidence="2" id="KW-0812">Transmembrane</keyword>
<dbReference type="EMBL" id="CP034205">
    <property type="protein sequence ID" value="QBZ56222.1"/>
    <property type="molecule type" value="Genomic_DNA"/>
</dbReference>
<dbReference type="GO" id="GO:0015174">
    <property type="term" value="F:basic amino acid transmembrane transporter activity"/>
    <property type="evidence" value="ECO:0007669"/>
    <property type="project" value="TreeGrafter"/>
</dbReference>
<dbReference type="Gene3D" id="1.20.1250.20">
    <property type="entry name" value="MFS general substrate transporter like domains"/>
    <property type="match status" value="1"/>
</dbReference>
<dbReference type="Pfam" id="PF07690">
    <property type="entry name" value="MFS_1"/>
    <property type="match status" value="1"/>
</dbReference>
<proteinExistence type="predicted"/>
<dbReference type="InterPro" id="IPR020846">
    <property type="entry name" value="MFS_dom"/>
</dbReference>
<dbReference type="InterPro" id="IPR011701">
    <property type="entry name" value="MFS"/>
</dbReference>
<dbReference type="AlphaFoldDB" id="A0A4P7N3X4"/>
<sequence length="604" mass="63882">MAPGPAEILVPDPAGLSPTLTDEPTPWPAHLPMHLRLSAETAGDVDYFTGAICDETTALLPDAKAASRHSKPSSPEEPAKPSPFLGGVSTGRFWVIFSGILFTYFVVIFDATILSSSHPVITSYFGASQSASWLSTAYLLTSTSFQPLVGRISDSTGRKLPFVLSMVVFTVATLGCAVAPTMGAFIAARAICGFGGGGMMGMASICVGDLVPIERRGPYQATMSVMFGVSSMAGAALGGLMADRLGWRWEFGVQVPILLLTLVVIVFALPENLGLYGNHRESLRESLRSFDFKGSFLLTLAVTFLILGLDIGGNLLPWSHPLIIASLVLALVFFPLFLHAESLAEKPVMPLDLVRKAPVMNLIFSNHLASFLANAILFNVPLFFQAVLLTSATDSGLRLAAPSVISSIAGVATGFLITYTRDLKWAPLLGSFLFLAGVGLLSAMRAGLPDYFYLLCLVPSSIGQGLQFPGTFLAVLGVTEQRAVAVVTTTLQLWRSLGAVAGIAGSSLVVQAALGRFLDANVSAGEAEKAEIIKAVKRSVGAIASLPEPYRSQVVRSYESALSLMFACCVGLAMVSLLLLIPIELPKLRPKEPVSQDAAEEPAA</sequence>
<reference evidence="5 6" key="1">
    <citation type="journal article" date="2019" name="Mol. Biol. Evol.">
        <title>Blast fungal genomes show frequent chromosomal changes, gene gains and losses, and effector gene turnover.</title>
        <authorList>
            <person name="Gomez Luciano L.B."/>
            <person name="Jason Tsai I."/>
            <person name="Chuma I."/>
            <person name="Tosa Y."/>
            <person name="Chen Y.H."/>
            <person name="Li J.Y."/>
            <person name="Li M.Y."/>
            <person name="Jade Lu M.Y."/>
            <person name="Nakayashiki H."/>
            <person name="Li W.H."/>
        </authorList>
    </citation>
    <scope>NUCLEOTIDE SEQUENCE [LARGE SCALE GENOMIC DNA]</scope>
    <source>
        <strain evidence="5">MZ5-1-6</strain>
    </source>
</reference>
<evidence type="ECO:0000313" key="5">
    <source>
        <dbReference type="EMBL" id="QBZ56222.1"/>
    </source>
</evidence>
<evidence type="ECO:0000256" key="2">
    <source>
        <dbReference type="ARBA" id="ARBA00022692"/>
    </source>
</evidence>
<evidence type="ECO:0000256" key="3">
    <source>
        <dbReference type="ARBA" id="ARBA00022989"/>
    </source>
</evidence>
<evidence type="ECO:0000256" key="4">
    <source>
        <dbReference type="ARBA" id="ARBA00023136"/>
    </source>
</evidence>
<protein>
    <submittedName>
        <fullName evidence="5">Uncharacterized protein</fullName>
    </submittedName>
</protein>
<evidence type="ECO:0000256" key="1">
    <source>
        <dbReference type="ARBA" id="ARBA00004141"/>
    </source>
</evidence>
<gene>
    <name evidence="5" type="ORF">PoMZ_01128</name>
</gene>
<dbReference type="GO" id="GO:0000329">
    <property type="term" value="C:fungal-type vacuole membrane"/>
    <property type="evidence" value="ECO:0007669"/>
    <property type="project" value="TreeGrafter"/>
</dbReference>
<dbReference type="SUPFAM" id="SSF103473">
    <property type="entry name" value="MFS general substrate transporter"/>
    <property type="match status" value="1"/>
</dbReference>
<keyword evidence="4" id="KW-0472">Membrane</keyword>
<dbReference type="PANTHER" id="PTHR23501">
    <property type="entry name" value="MAJOR FACILITATOR SUPERFAMILY"/>
    <property type="match status" value="1"/>
</dbReference>
<dbReference type="PANTHER" id="PTHR23501:SF67">
    <property type="entry name" value="MFS MULTIDRUG EFFLUX TRANSPORTER (EUROFUNG)"/>
    <property type="match status" value="1"/>
</dbReference>
<accession>A0A4P7N3X4</accession>
<keyword evidence="3" id="KW-1133">Transmembrane helix</keyword>
<name>A0A4P7N3X4_PYROR</name>
<dbReference type="InterPro" id="IPR036259">
    <property type="entry name" value="MFS_trans_sf"/>
</dbReference>
<evidence type="ECO:0000313" key="6">
    <source>
        <dbReference type="Proteomes" id="UP000294847"/>
    </source>
</evidence>
<comment type="subcellular location">
    <subcellularLocation>
        <location evidence="1">Membrane</location>
        <topology evidence="1">Multi-pass membrane protein</topology>
    </subcellularLocation>
</comment>
<dbReference type="PROSITE" id="PS50850">
    <property type="entry name" value="MFS"/>
    <property type="match status" value="1"/>
</dbReference>